<evidence type="ECO:0000256" key="10">
    <source>
        <dbReference type="ARBA" id="ARBA00023242"/>
    </source>
</evidence>
<accession>A0A665T7S2</accession>
<reference evidence="16" key="2">
    <citation type="submission" date="2025-08" db="UniProtKB">
        <authorList>
            <consortium name="Ensembl"/>
        </authorList>
    </citation>
    <scope>IDENTIFICATION</scope>
</reference>
<keyword evidence="9 12" id="KW-0675">Receptor</keyword>
<dbReference type="FunFam" id="1.10.565.10:FF:000011">
    <property type="entry name" value="Nuclear receptor subfamily 5, group A, member 2"/>
    <property type="match status" value="1"/>
</dbReference>
<evidence type="ECO:0000256" key="12">
    <source>
        <dbReference type="RuleBase" id="RU004334"/>
    </source>
</evidence>
<dbReference type="OMA" id="HQEFACI"/>
<dbReference type="PRINTS" id="PR00398">
    <property type="entry name" value="STRDHORMONER"/>
</dbReference>
<reference evidence="16" key="1">
    <citation type="submission" date="2021-04" db="EMBL/GenBank/DDBJ databases">
        <authorList>
            <consortium name="Wellcome Sanger Institute Data Sharing"/>
        </authorList>
    </citation>
    <scope>NUCLEOTIDE SEQUENCE [LARGE SCALE GENOMIC DNA]</scope>
</reference>
<evidence type="ECO:0000256" key="8">
    <source>
        <dbReference type="ARBA" id="ARBA00023163"/>
    </source>
</evidence>
<evidence type="ECO:0000256" key="2">
    <source>
        <dbReference type="ARBA" id="ARBA00007536"/>
    </source>
</evidence>
<dbReference type="GO" id="GO:0009888">
    <property type="term" value="P:tissue development"/>
    <property type="evidence" value="ECO:0007669"/>
    <property type="project" value="TreeGrafter"/>
</dbReference>
<dbReference type="Proteomes" id="UP000472264">
    <property type="component" value="Chromosome 12"/>
</dbReference>
<feature type="binding site" evidence="11">
    <location>
        <begin position="382"/>
        <end position="385"/>
    </location>
    <ligand>
        <name>a phospholipid derivative</name>
        <dbReference type="ChEBI" id="CHEBI:16247"/>
    </ligand>
</feature>
<dbReference type="InterPro" id="IPR001723">
    <property type="entry name" value="Nuclear_hrmn_rcpt"/>
</dbReference>
<keyword evidence="5 12" id="KW-0862">Zinc</keyword>
<dbReference type="SMART" id="SM00399">
    <property type="entry name" value="ZnF_C4"/>
    <property type="match status" value="1"/>
</dbReference>
<evidence type="ECO:0000256" key="1">
    <source>
        <dbReference type="ARBA" id="ARBA00004123"/>
    </source>
</evidence>
<comment type="similarity">
    <text evidence="2">Belongs to the nuclear hormone receptor family. NR5 subfamily.</text>
</comment>
<dbReference type="CDD" id="cd07167">
    <property type="entry name" value="NR_DBD_Lrh-1_like"/>
    <property type="match status" value="1"/>
</dbReference>
<dbReference type="AlphaFoldDB" id="A0A665T7S2"/>
<evidence type="ECO:0000256" key="11">
    <source>
        <dbReference type="PIRSR" id="PIRSR002530-1"/>
    </source>
</evidence>
<dbReference type="InterPro" id="IPR035500">
    <property type="entry name" value="NHR-like_dom_sf"/>
</dbReference>
<dbReference type="GO" id="GO:0090575">
    <property type="term" value="C:RNA polymerase II transcription regulator complex"/>
    <property type="evidence" value="ECO:0007669"/>
    <property type="project" value="TreeGrafter"/>
</dbReference>
<organism evidence="16 17">
    <name type="scientific">Echeneis naucrates</name>
    <name type="common">Live sharksucker</name>
    <dbReference type="NCBI Taxonomy" id="173247"/>
    <lineage>
        <taxon>Eukaryota</taxon>
        <taxon>Metazoa</taxon>
        <taxon>Chordata</taxon>
        <taxon>Craniata</taxon>
        <taxon>Vertebrata</taxon>
        <taxon>Euteleostomi</taxon>
        <taxon>Actinopterygii</taxon>
        <taxon>Neopterygii</taxon>
        <taxon>Teleostei</taxon>
        <taxon>Neoteleostei</taxon>
        <taxon>Acanthomorphata</taxon>
        <taxon>Carangaria</taxon>
        <taxon>Carangiformes</taxon>
        <taxon>Echeneidae</taxon>
        <taxon>Echeneis</taxon>
    </lineage>
</organism>
<dbReference type="PROSITE" id="PS51030">
    <property type="entry name" value="NUCLEAR_REC_DBD_2"/>
    <property type="match status" value="1"/>
</dbReference>
<evidence type="ECO:0000313" key="16">
    <source>
        <dbReference type="Ensembl" id="ENSENLP00000006195.1"/>
    </source>
</evidence>
<gene>
    <name evidence="16" type="primary">nr5a1b</name>
</gene>
<dbReference type="InParanoid" id="A0A665T7S2"/>
<dbReference type="InterPro" id="IPR013088">
    <property type="entry name" value="Znf_NHR/GATA"/>
</dbReference>
<keyword evidence="4 12" id="KW-0863">Zinc-finger</keyword>
<feature type="domain" description="Nuclear receptor" evidence="14">
    <location>
        <begin position="47"/>
        <end position="122"/>
    </location>
</feature>
<keyword evidence="7 12" id="KW-0238">DNA-binding</keyword>
<evidence type="ECO:0000256" key="4">
    <source>
        <dbReference type="ARBA" id="ARBA00022771"/>
    </source>
</evidence>
<keyword evidence="3 12" id="KW-0479">Metal-binding</keyword>
<dbReference type="InterPro" id="IPR016355">
    <property type="entry name" value="NR5-like"/>
</dbReference>
<proteinExistence type="inferred from homology"/>
<dbReference type="Ensembl" id="ENSENLT00000006477.1">
    <property type="protein sequence ID" value="ENSENLP00000006195.1"/>
    <property type="gene ID" value="ENSENLG00000002596.1"/>
</dbReference>
<evidence type="ECO:0000256" key="5">
    <source>
        <dbReference type="ARBA" id="ARBA00022833"/>
    </source>
</evidence>
<dbReference type="SMART" id="SM00430">
    <property type="entry name" value="HOLI"/>
    <property type="match status" value="1"/>
</dbReference>
<dbReference type="Gene3D" id="1.10.565.10">
    <property type="entry name" value="Retinoid X Receptor"/>
    <property type="match status" value="1"/>
</dbReference>
<evidence type="ECO:0000256" key="9">
    <source>
        <dbReference type="ARBA" id="ARBA00023170"/>
    </source>
</evidence>
<evidence type="ECO:0000256" key="6">
    <source>
        <dbReference type="ARBA" id="ARBA00023015"/>
    </source>
</evidence>
<evidence type="ECO:0000256" key="7">
    <source>
        <dbReference type="ARBA" id="ARBA00023125"/>
    </source>
</evidence>
<dbReference type="InterPro" id="IPR001628">
    <property type="entry name" value="Znf_hrmn_rcpt"/>
</dbReference>
<reference evidence="16" key="3">
    <citation type="submission" date="2025-09" db="UniProtKB">
        <authorList>
            <consortium name="Ensembl"/>
        </authorList>
    </citation>
    <scope>IDENTIFICATION</scope>
</reference>
<name>A0A665T7S2_ECHNA</name>
<dbReference type="PANTHER" id="PTHR24086">
    <property type="entry name" value="NUCLEAR RECEPTOR SUBFAMILY 5 GROUP A"/>
    <property type="match status" value="1"/>
</dbReference>
<keyword evidence="17" id="KW-1185">Reference proteome</keyword>
<evidence type="ECO:0000256" key="13">
    <source>
        <dbReference type="SAM" id="MobiDB-lite"/>
    </source>
</evidence>
<dbReference type="FunFam" id="3.30.50.10:FF:000006">
    <property type="entry name" value="Nuclear receptor subfamily 5 group A member"/>
    <property type="match status" value="1"/>
</dbReference>
<dbReference type="SUPFAM" id="SSF57716">
    <property type="entry name" value="Glucocorticoid receptor-like (DNA-binding domain)"/>
    <property type="match status" value="1"/>
</dbReference>
<protein>
    <submittedName>
        <fullName evidence="16">Nuclear receptor subfamily 5 group A member 2-like</fullName>
    </submittedName>
</protein>
<dbReference type="GO" id="GO:0008270">
    <property type="term" value="F:zinc ion binding"/>
    <property type="evidence" value="ECO:0007669"/>
    <property type="project" value="UniProtKB-KW"/>
</dbReference>
<feature type="domain" description="NR LBD" evidence="15">
    <location>
        <begin position="269"/>
        <end position="496"/>
    </location>
</feature>
<dbReference type="Pfam" id="PF00104">
    <property type="entry name" value="Hormone_recep"/>
    <property type="match status" value="1"/>
</dbReference>
<dbReference type="PRINTS" id="PR00047">
    <property type="entry name" value="STROIDFINGER"/>
</dbReference>
<dbReference type="PANTHER" id="PTHR24086:SF48">
    <property type="entry name" value="FF1D-RELATED"/>
    <property type="match status" value="1"/>
</dbReference>
<evidence type="ECO:0000256" key="3">
    <source>
        <dbReference type="ARBA" id="ARBA00022723"/>
    </source>
</evidence>
<evidence type="ECO:0000259" key="15">
    <source>
        <dbReference type="PROSITE" id="PS51843"/>
    </source>
</evidence>
<dbReference type="PROSITE" id="PS00031">
    <property type="entry name" value="NUCLEAR_REC_DBD_1"/>
    <property type="match status" value="1"/>
</dbReference>
<feature type="binding site" evidence="11">
    <location>
        <position position="473"/>
    </location>
    <ligand>
        <name>a phospholipid derivative</name>
        <dbReference type="ChEBI" id="CHEBI:16247"/>
    </ligand>
</feature>
<dbReference type="Gene3D" id="3.30.50.10">
    <property type="entry name" value="Erythroid Transcription Factor GATA-1, subunit A"/>
    <property type="match status" value="1"/>
</dbReference>
<dbReference type="GO" id="GO:0000978">
    <property type="term" value="F:RNA polymerase II cis-regulatory region sequence-specific DNA binding"/>
    <property type="evidence" value="ECO:0007669"/>
    <property type="project" value="TreeGrafter"/>
</dbReference>
<comment type="subcellular location">
    <subcellularLocation>
        <location evidence="1 12">Nucleus</location>
    </subcellularLocation>
</comment>
<keyword evidence="10 12" id="KW-0539">Nucleus</keyword>
<keyword evidence="8 12" id="KW-0804">Transcription</keyword>
<dbReference type="GO" id="GO:0004879">
    <property type="term" value="F:nuclear receptor activity"/>
    <property type="evidence" value="ECO:0007669"/>
    <property type="project" value="InterPro"/>
</dbReference>
<dbReference type="GO" id="GO:0009755">
    <property type="term" value="P:hormone-mediated signaling pathway"/>
    <property type="evidence" value="ECO:0007669"/>
    <property type="project" value="TreeGrafter"/>
</dbReference>
<dbReference type="PROSITE" id="PS51843">
    <property type="entry name" value="NR_LBD"/>
    <property type="match status" value="1"/>
</dbReference>
<dbReference type="Pfam" id="PF00105">
    <property type="entry name" value="zf-C4"/>
    <property type="match status" value="1"/>
</dbReference>
<evidence type="ECO:0000313" key="17">
    <source>
        <dbReference type="Proteomes" id="UP000472264"/>
    </source>
</evidence>
<evidence type="ECO:0000259" key="14">
    <source>
        <dbReference type="PROSITE" id="PS51030"/>
    </source>
</evidence>
<dbReference type="SUPFAM" id="SSF48508">
    <property type="entry name" value="Nuclear receptor ligand-binding domain"/>
    <property type="match status" value="1"/>
</dbReference>
<keyword evidence="6 12" id="KW-0805">Transcription regulation</keyword>
<sequence>MDIAHTPFTFSRTLAIVAFKIQEVTQVEFNCVLSFSTMESRQDVDLEELCPVCGDKVSGYHYGLLTCESCKGFFKRTVQNNKKYVCAENKECRIDKDQRKRCPFCRFQKCLYVGMRLEAVRADRMRGGRNTFGPMYKRDRALKQQRKALIQAGSFSLESSPALVYSANQIDTGGLQPDSILHPSYFVHNSPLPTAQVSYQRSSLCSPGSSHDQSFSLSKWTVKSKHTNDCAGPQDAAEGLYTNPDKPDSSSPQGPKMPQLVTEFLLCDPDELQLQTKISARLQQEQTSWRKHGNTSTFRLLCLMADQTLLSIVEWARTSIFFRQLKVRPFLSLHAASIYQLCWSELLILDIISRQVLYGKEGSLLLVTGEEVHFSNIPFHAGPTLYSLIQRGLKLVEKLHILKVDRQEFACVKFLILFNPDVKDLEEHQFVERVHEQAKGALLEYTLCNLGHFTHLLLCLSELRSLSTLAEDYLCCRNLSGEMPCNNLLIEMLHAKCSMP</sequence>
<dbReference type="PIRSF" id="PIRSF002530">
    <property type="entry name" value="Nuc_orph_FTZ-F1"/>
    <property type="match status" value="1"/>
</dbReference>
<feature type="region of interest" description="Disordered" evidence="13">
    <location>
        <begin position="226"/>
        <end position="255"/>
    </location>
</feature>
<dbReference type="InterPro" id="IPR000536">
    <property type="entry name" value="Nucl_hrmn_rcpt_lig-bd"/>
</dbReference>